<dbReference type="EMBL" id="EQ973213">
    <property type="protein sequence ID" value="EFR51984.1"/>
    <property type="molecule type" value="Genomic_DNA"/>
</dbReference>
<reference evidence="1 2" key="1">
    <citation type="submission" date="2008-12" db="EMBL/GenBank/DDBJ databases">
        <title>Annotation of Bacteroides fragilis strain 3_1_12.</title>
        <authorList>
            <consortium name="The Broad Institute Genome Sequencing Platform"/>
            <person name="Ward D."/>
            <person name="Young S.K."/>
            <person name="Kodira C.D."/>
            <person name="Zeng Q."/>
            <person name="Koehrsen M."/>
            <person name="Alvarado L."/>
            <person name="Berlin A."/>
            <person name="Borenstein D."/>
            <person name="Chen Z."/>
            <person name="Engels R."/>
            <person name="Freedman E."/>
            <person name="Gellesch M."/>
            <person name="Goldberg J."/>
            <person name="Griggs A."/>
            <person name="Gujja S."/>
            <person name="Heiman D."/>
            <person name="Hepburn T."/>
            <person name="Howarth C."/>
            <person name="Jen D."/>
            <person name="Larson L."/>
            <person name="Lewis B."/>
            <person name="Mehta T."/>
            <person name="Park D."/>
            <person name="Pearson M."/>
            <person name="Roberts A."/>
            <person name="Saif S."/>
            <person name="Shea T."/>
            <person name="Shenoy N."/>
            <person name="Sisk P."/>
            <person name="Stolte C."/>
            <person name="Sykes S."/>
            <person name="Walk T."/>
            <person name="White J."/>
            <person name="Yandava C."/>
            <person name="Allen-Vercoe E."/>
            <person name="Strauss J."/>
            <person name="Ambrose C."/>
            <person name="Lander E."/>
            <person name="Nusbaum C."/>
            <person name="Galagan J."/>
            <person name="Birren B."/>
        </authorList>
    </citation>
    <scope>NUCLEOTIDE SEQUENCE [LARGE SCALE GENOMIC DNA]</scope>
    <source>
        <strain evidence="1 2">3_1_12</strain>
    </source>
</reference>
<name>A0ABN0BGB0_BACFG</name>
<evidence type="ECO:0000313" key="1">
    <source>
        <dbReference type="EMBL" id="EFR51984.1"/>
    </source>
</evidence>
<proteinExistence type="predicted"/>
<sequence length="62" mass="7054">MICKSFPLPLNHINESGLGDVLYPKSAGSFLPADYSQQGRSLHQAIRKFHRVNLLKNTYCYD</sequence>
<accession>A0ABN0BGB0</accession>
<dbReference type="Proteomes" id="UP000005101">
    <property type="component" value="Unassembled WGS sequence"/>
</dbReference>
<protein>
    <submittedName>
        <fullName evidence="1">Uncharacterized protein</fullName>
    </submittedName>
</protein>
<organism evidence="1 2">
    <name type="scientific">Bacteroides fragilis 3_1_12</name>
    <dbReference type="NCBI Taxonomy" id="457424"/>
    <lineage>
        <taxon>Bacteria</taxon>
        <taxon>Pseudomonadati</taxon>
        <taxon>Bacteroidota</taxon>
        <taxon>Bacteroidia</taxon>
        <taxon>Bacteroidales</taxon>
        <taxon>Bacteroidaceae</taxon>
        <taxon>Bacteroides</taxon>
    </lineage>
</organism>
<evidence type="ECO:0000313" key="2">
    <source>
        <dbReference type="Proteomes" id="UP000005101"/>
    </source>
</evidence>
<gene>
    <name evidence="1" type="ORF">BFAG_00678</name>
</gene>
<keyword evidence="2" id="KW-1185">Reference proteome</keyword>